<gene>
    <name evidence="13" type="ORF">ACFOLG_01740</name>
</gene>
<keyword evidence="9 11" id="KW-0443">Lipid metabolism</keyword>
<evidence type="ECO:0000256" key="1">
    <source>
        <dbReference type="ARBA" id="ARBA00001141"/>
    </source>
</evidence>
<evidence type="ECO:0000256" key="10">
    <source>
        <dbReference type="ARBA" id="ARBA00023315"/>
    </source>
</evidence>
<evidence type="ECO:0000256" key="3">
    <source>
        <dbReference type="ARBA" id="ARBA00005189"/>
    </source>
</evidence>
<dbReference type="SMART" id="SM00563">
    <property type="entry name" value="PlsC"/>
    <property type="match status" value="1"/>
</dbReference>
<keyword evidence="7 11" id="KW-0444">Lipid biosynthesis</keyword>
<evidence type="ECO:0000256" key="9">
    <source>
        <dbReference type="ARBA" id="ARBA00023098"/>
    </source>
</evidence>
<dbReference type="EC" id="2.3.1.51" evidence="5 11"/>
<comment type="caution">
    <text evidence="13">The sequence shown here is derived from an EMBL/GenBank/DDBJ whole genome shotgun (WGS) entry which is preliminary data.</text>
</comment>
<dbReference type="RefSeq" id="WP_386087742.1">
    <property type="nucleotide sequence ID" value="NZ_JBHRXN010000003.1"/>
</dbReference>
<evidence type="ECO:0000256" key="11">
    <source>
        <dbReference type="RuleBase" id="RU361267"/>
    </source>
</evidence>
<evidence type="ECO:0000259" key="12">
    <source>
        <dbReference type="SMART" id="SM00563"/>
    </source>
</evidence>
<keyword evidence="10 11" id="KW-0012">Acyltransferase</keyword>
<dbReference type="Pfam" id="PF01553">
    <property type="entry name" value="Acyltransferase"/>
    <property type="match status" value="1"/>
</dbReference>
<feature type="domain" description="Phospholipid/glycerol acyltransferase" evidence="12">
    <location>
        <begin position="74"/>
        <end position="186"/>
    </location>
</feature>
<sequence>MHQTTSLPFRLLRLLRLVLHLCHGVLTIARLYPRLSQPEKAVITQRWSQQLLHILAIKVRVHGAAPAAIYPPHTLVVANHVSWLDIFALNSVTVSRFVAKKELRDWPVAGFLIKSAGTLFIDRSNRRDASRVNQQLASALQNGDCMALFPEATTSDGTGLLPFKPSLFEAARLAGASVQPVAIRYVSPGGHYCATAAYAGDTSFGQSLWAILSTRAMVVELNYTAPLAASDASRFALSDGSRRAIASALDLPADA</sequence>
<evidence type="ECO:0000313" key="14">
    <source>
        <dbReference type="Proteomes" id="UP001595741"/>
    </source>
</evidence>
<dbReference type="CDD" id="cd07989">
    <property type="entry name" value="LPLAT_AGPAT-like"/>
    <property type="match status" value="1"/>
</dbReference>
<dbReference type="Proteomes" id="UP001595741">
    <property type="component" value="Unassembled WGS sequence"/>
</dbReference>
<proteinExistence type="inferred from homology"/>
<dbReference type="PANTHER" id="PTHR10434">
    <property type="entry name" value="1-ACYL-SN-GLYCEROL-3-PHOSPHATE ACYLTRANSFERASE"/>
    <property type="match status" value="1"/>
</dbReference>
<comment type="catalytic activity">
    <reaction evidence="1 11">
        <text>a 1-acyl-sn-glycero-3-phosphate + an acyl-CoA = a 1,2-diacyl-sn-glycero-3-phosphate + CoA</text>
        <dbReference type="Rhea" id="RHEA:19709"/>
        <dbReference type="ChEBI" id="CHEBI:57287"/>
        <dbReference type="ChEBI" id="CHEBI:57970"/>
        <dbReference type="ChEBI" id="CHEBI:58342"/>
        <dbReference type="ChEBI" id="CHEBI:58608"/>
        <dbReference type="EC" id="2.3.1.51"/>
    </reaction>
</comment>
<comment type="domain">
    <text evidence="11">The HXXXXD motif is essential for acyltransferase activity and may constitute the binding site for the phosphate moiety of the glycerol-3-phosphate.</text>
</comment>
<comment type="pathway">
    <text evidence="3">Lipid metabolism.</text>
</comment>
<comment type="pathway">
    <text evidence="2">Phospholipid metabolism; CDP-diacylglycerol biosynthesis; CDP-diacylglycerol from sn-glycerol 3-phosphate: step 2/3.</text>
</comment>
<keyword evidence="14" id="KW-1185">Reference proteome</keyword>
<protein>
    <recommendedName>
        <fullName evidence="6 11">1-acyl-sn-glycerol-3-phosphate acyltransferase</fullName>
        <ecNumber evidence="5 11">2.3.1.51</ecNumber>
    </recommendedName>
</protein>
<name>A0ABV7RCH1_9NEIS</name>
<comment type="similarity">
    <text evidence="4 11">Belongs to the 1-acyl-sn-glycerol-3-phosphate acyltransferase family.</text>
</comment>
<dbReference type="SUPFAM" id="SSF69593">
    <property type="entry name" value="Glycerol-3-phosphate (1)-acyltransferase"/>
    <property type="match status" value="1"/>
</dbReference>
<evidence type="ECO:0000256" key="4">
    <source>
        <dbReference type="ARBA" id="ARBA00008655"/>
    </source>
</evidence>
<reference evidence="14" key="1">
    <citation type="journal article" date="2019" name="Int. J. Syst. Evol. Microbiol.">
        <title>The Global Catalogue of Microorganisms (GCM) 10K type strain sequencing project: providing services to taxonomists for standard genome sequencing and annotation.</title>
        <authorList>
            <consortium name="The Broad Institute Genomics Platform"/>
            <consortium name="The Broad Institute Genome Sequencing Center for Infectious Disease"/>
            <person name="Wu L."/>
            <person name="Ma J."/>
        </authorList>
    </citation>
    <scope>NUCLEOTIDE SEQUENCE [LARGE SCALE GENOMIC DNA]</scope>
    <source>
        <strain evidence="14">KCTC 42742</strain>
    </source>
</reference>
<dbReference type="EMBL" id="JBHRXN010000003">
    <property type="protein sequence ID" value="MFC3530897.1"/>
    <property type="molecule type" value="Genomic_DNA"/>
</dbReference>
<keyword evidence="11" id="KW-0594">Phospholipid biosynthesis</keyword>
<dbReference type="InterPro" id="IPR004552">
    <property type="entry name" value="AGP_acyltrans"/>
</dbReference>
<evidence type="ECO:0000256" key="7">
    <source>
        <dbReference type="ARBA" id="ARBA00022516"/>
    </source>
</evidence>
<evidence type="ECO:0000313" key="13">
    <source>
        <dbReference type="EMBL" id="MFC3530897.1"/>
    </source>
</evidence>
<keyword evidence="8 11" id="KW-0808">Transferase</keyword>
<accession>A0ABV7RCH1</accession>
<dbReference type="GO" id="GO:0016746">
    <property type="term" value="F:acyltransferase activity"/>
    <property type="evidence" value="ECO:0007669"/>
    <property type="project" value="UniProtKB-KW"/>
</dbReference>
<organism evidence="13 14">
    <name type="scientific">Vogesella facilis</name>
    <dbReference type="NCBI Taxonomy" id="1655232"/>
    <lineage>
        <taxon>Bacteria</taxon>
        <taxon>Pseudomonadati</taxon>
        <taxon>Pseudomonadota</taxon>
        <taxon>Betaproteobacteria</taxon>
        <taxon>Neisseriales</taxon>
        <taxon>Chromobacteriaceae</taxon>
        <taxon>Vogesella</taxon>
    </lineage>
</organism>
<dbReference type="PANTHER" id="PTHR10434:SF64">
    <property type="entry name" value="1-ACYL-SN-GLYCEROL-3-PHOSPHATE ACYLTRANSFERASE-RELATED"/>
    <property type="match status" value="1"/>
</dbReference>
<dbReference type="InterPro" id="IPR002123">
    <property type="entry name" value="Plipid/glycerol_acylTrfase"/>
</dbReference>
<evidence type="ECO:0000256" key="8">
    <source>
        <dbReference type="ARBA" id="ARBA00022679"/>
    </source>
</evidence>
<evidence type="ECO:0000256" key="6">
    <source>
        <dbReference type="ARBA" id="ARBA00016139"/>
    </source>
</evidence>
<dbReference type="NCBIfam" id="TIGR00530">
    <property type="entry name" value="AGP_acyltrn"/>
    <property type="match status" value="1"/>
</dbReference>
<keyword evidence="11" id="KW-1208">Phospholipid metabolism</keyword>
<evidence type="ECO:0000256" key="5">
    <source>
        <dbReference type="ARBA" id="ARBA00013211"/>
    </source>
</evidence>
<evidence type="ECO:0000256" key="2">
    <source>
        <dbReference type="ARBA" id="ARBA00004728"/>
    </source>
</evidence>